<dbReference type="PANTHER" id="PTHR21068">
    <property type="entry name" value="SPARTIN"/>
    <property type="match status" value="1"/>
</dbReference>
<feature type="compositionally biased region" description="Low complexity" evidence="1">
    <location>
        <begin position="364"/>
        <end position="373"/>
    </location>
</feature>
<gene>
    <name evidence="4" type="ORF">DXG03_005987</name>
</gene>
<keyword evidence="2" id="KW-0732">Signal</keyword>
<sequence length="540" mass="58120">MTLPAEAFLLLTLPNITLSLQGVSQTGVLNLECVTVQLPDASTAVQRDVYLVLRLGSIETPIDPTRVIRRTDGAGWRTYNFLPVDSDPSELILYVSLPASSEVDSHVHEDLETFEGILAQYGDLQRPSESISVANSTPTPPATSRGFEGSASEVIDSSKANAIYGDLRGRLVVVNQDNGEVVGQIEDSKFRLEEDPTLLQQGHENDAVIIEVPDTRSGEEQDADALQMFIRAVPPDQQDWITKSATIVSTAISTTTNLLLTTITTASNYYISHSTPSPYHPRSSPASASTSKSPTPTPTPGPPPRALVFLTSERTRKGLSTVHAVSGQAVQVTSKTVSLVDNMIRRAMGSKPKQPRQFLPRAVSPTPSQSTPYPTYPPRATSPSGAKGSYLGPPPTYPGPPPPLPTRRSPSLAPPLPPRTVSGPPPNSTIPVLPPRVPLSRTARVLLSADLILSTIDHETRRLLDGGTQTIGSVVGHKYGPQAAESSLLMAGTARNVGLVYIDMRGIGRRALLRRAGTHFVKGQVRSYRDSEQVKEEPKR</sequence>
<dbReference type="Proteomes" id="UP000775547">
    <property type="component" value="Unassembled WGS sequence"/>
</dbReference>
<accession>A0A9P7K9M8</accession>
<reference evidence="4" key="1">
    <citation type="submission" date="2020-07" db="EMBL/GenBank/DDBJ databases">
        <authorList>
            <person name="Nieuwenhuis M."/>
            <person name="Van De Peppel L.J.J."/>
        </authorList>
    </citation>
    <scope>NUCLEOTIDE SEQUENCE</scope>
    <source>
        <strain evidence="4">AP01</strain>
        <tissue evidence="4">Mycelium</tissue>
    </source>
</reference>
<dbReference type="EMBL" id="JABCKV010000388">
    <property type="protein sequence ID" value="KAG5641100.1"/>
    <property type="molecule type" value="Genomic_DNA"/>
</dbReference>
<feature type="region of interest" description="Disordered" evidence="1">
    <location>
        <begin position="275"/>
        <end position="306"/>
    </location>
</feature>
<dbReference type="GO" id="GO:0051301">
    <property type="term" value="P:cell division"/>
    <property type="evidence" value="ECO:0007669"/>
    <property type="project" value="TreeGrafter"/>
</dbReference>
<proteinExistence type="predicted"/>
<dbReference type="Pfam" id="PF06911">
    <property type="entry name" value="Senescence"/>
    <property type="match status" value="2"/>
</dbReference>
<keyword evidence="5" id="KW-1185">Reference proteome</keyword>
<name>A0A9P7K9M8_9AGAR</name>
<comment type="caution">
    <text evidence="4">The sequence shown here is derived from an EMBL/GenBank/DDBJ whole genome shotgun (WGS) entry which is preliminary data.</text>
</comment>
<dbReference type="OrthoDB" id="20821at2759"/>
<evidence type="ECO:0000259" key="3">
    <source>
        <dbReference type="Pfam" id="PF06911"/>
    </source>
</evidence>
<dbReference type="GO" id="GO:0005886">
    <property type="term" value="C:plasma membrane"/>
    <property type="evidence" value="ECO:0007669"/>
    <property type="project" value="TreeGrafter"/>
</dbReference>
<evidence type="ECO:0000313" key="5">
    <source>
        <dbReference type="Proteomes" id="UP000775547"/>
    </source>
</evidence>
<dbReference type="AlphaFoldDB" id="A0A9P7K9M8"/>
<evidence type="ECO:0000313" key="4">
    <source>
        <dbReference type="EMBL" id="KAG5641100.1"/>
    </source>
</evidence>
<dbReference type="InterPro" id="IPR009686">
    <property type="entry name" value="Senescence/spartin_C"/>
</dbReference>
<feature type="compositionally biased region" description="Low complexity" evidence="1">
    <location>
        <begin position="281"/>
        <end position="294"/>
    </location>
</feature>
<feature type="signal peptide" evidence="2">
    <location>
        <begin position="1"/>
        <end position="19"/>
    </location>
</feature>
<feature type="compositionally biased region" description="Pro residues" evidence="1">
    <location>
        <begin position="392"/>
        <end position="405"/>
    </location>
</feature>
<evidence type="ECO:0000256" key="2">
    <source>
        <dbReference type="SAM" id="SignalP"/>
    </source>
</evidence>
<dbReference type="InterPro" id="IPR045036">
    <property type="entry name" value="Spartin-like"/>
</dbReference>
<organism evidence="4 5">
    <name type="scientific">Asterophora parasitica</name>
    <dbReference type="NCBI Taxonomy" id="117018"/>
    <lineage>
        <taxon>Eukaryota</taxon>
        <taxon>Fungi</taxon>
        <taxon>Dikarya</taxon>
        <taxon>Basidiomycota</taxon>
        <taxon>Agaricomycotina</taxon>
        <taxon>Agaricomycetes</taxon>
        <taxon>Agaricomycetidae</taxon>
        <taxon>Agaricales</taxon>
        <taxon>Tricholomatineae</taxon>
        <taxon>Lyophyllaceae</taxon>
        <taxon>Asterophora</taxon>
    </lineage>
</organism>
<protein>
    <recommendedName>
        <fullName evidence="3">Senescence domain-containing protein</fullName>
    </recommendedName>
</protein>
<reference evidence="4" key="2">
    <citation type="submission" date="2021-10" db="EMBL/GenBank/DDBJ databases">
        <title>Phylogenomics reveals ancestral predisposition of the termite-cultivated fungus Termitomyces towards a domesticated lifestyle.</title>
        <authorList>
            <person name="Auxier B."/>
            <person name="Grum-Grzhimaylo A."/>
            <person name="Cardenas M.E."/>
            <person name="Lodge J.D."/>
            <person name="Laessoe T."/>
            <person name="Pedersen O."/>
            <person name="Smith M.E."/>
            <person name="Kuyper T.W."/>
            <person name="Franco-Molano E.A."/>
            <person name="Baroni T.J."/>
            <person name="Aanen D.K."/>
        </authorList>
    </citation>
    <scope>NUCLEOTIDE SEQUENCE</scope>
    <source>
        <strain evidence="4">AP01</strain>
        <tissue evidence="4">Mycelium</tissue>
    </source>
</reference>
<feature type="chain" id="PRO_5040258831" description="Senescence domain-containing protein" evidence="2">
    <location>
        <begin position="20"/>
        <end position="540"/>
    </location>
</feature>
<evidence type="ECO:0000256" key="1">
    <source>
        <dbReference type="SAM" id="MobiDB-lite"/>
    </source>
</evidence>
<feature type="region of interest" description="Disordered" evidence="1">
    <location>
        <begin position="130"/>
        <end position="149"/>
    </location>
</feature>
<feature type="region of interest" description="Disordered" evidence="1">
    <location>
        <begin position="347"/>
        <end position="435"/>
    </location>
</feature>
<feature type="compositionally biased region" description="Pro residues" evidence="1">
    <location>
        <begin position="295"/>
        <end position="305"/>
    </location>
</feature>
<dbReference type="PANTHER" id="PTHR21068:SF43">
    <property type="entry name" value="SPARTIN"/>
    <property type="match status" value="1"/>
</dbReference>
<feature type="compositionally biased region" description="Pro residues" evidence="1">
    <location>
        <begin position="412"/>
        <end position="435"/>
    </location>
</feature>
<feature type="domain" description="Senescence" evidence="3">
    <location>
        <begin position="448"/>
        <end position="517"/>
    </location>
</feature>
<feature type="domain" description="Senescence" evidence="3">
    <location>
        <begin position="239"/>
        <end position="350"/>
    </location>
</feature>